<proteinExistence type="predicted"/>
<dbReference type="InterPro" id="IPR056693">
    <property type="entry name" value="DUF7791"/>
</dbReference>
<sequence>MVPLARRCPEICHAIILEIKEKAEGVFLWVKIVVKLLVDGLKSGDSIEELQVKLHSLPGDLRALYRRMIFQIPLEYQTQAVEIFQLLQTCQSSFGGFPFDTILLHFALQPPHESIEQPVGALDSKTLVWHCQRTAARVQSRSCGLLEVTRTDLYKKSVIPLGHILLSNVRYLHRTVGEFLRSDDVKLEMEKMVHQTFDPYQQITAAFLSLVKISSAPLTEAIMMNYVDKLLHF</sequence>
<keyword evidence="3" id="KW-1185">Reference proteome</keyword>
<feature type="domain" description="DUF7791" evidence="1">
    <location>
        <begin position="72"/>
        <end position="216"/>
    </location>
</feature>
<dbReference type="AlphaFoldDB" id="A0A6A6WTE5"/>
<dbReference type="EMBL" id="MU002350">
    <property type="protein sequence ID" value="KAF2787194.1"/>
    <property type="molecule type" value="Genomic_DNA"/>
</dbReference>
<gene>
    <name evidence="2" type="ORF">K505DRAFT_258251</name>
</gene>
<name>A0A6A6WTE5_9PLEO</name>
<evidence type="ECO:0000313" key="2">
    <source>
        <dbReference type="EMBL" id="KAF2787194.1"/>
    </source>
</evidence>
<accession>A0A6A6WTE5</accession>
<dbReference type="PANTHER" id="PTHR10039:SF5">
    <property type="entry name" value="NACHT DOMAIN-CONTAINING PROTEIN"/>
    <property type="match status" value="1"/>
</dbReference>
<dbReference type="Proteomes" id="UP000799757">
    <property type="component" value="Unassembled WGS sequence"/>
</dbReference>
<feature type="non-terminal residue" evidence="2">
    <location>
        <position position="233"/>
    </location>
</feature>
<organism evidence="2 3">
    <name type="scientific">Melanomma pulvis-pyrius CBS 109.77</name>
    <dbReference type="NCBI Taxonomy" id="1314802"/>
    <lineage>
        <taxon>Eukaryota</taxon>
        <taxon>Fungi</taxon>
        <taxon>Dikarya</taxon>
        <taxon>Ascomycota</taxon>
        <taxon>Pezizomycotina</taxon>
        <taxon>Dothideomycetes</taxon>
        <taxon>Pleosporomycetidae</taxon>
        <taxon>Pleosporales</taxon>
        <taxon>Melanommataceae</taxon>
        <taxon>Melanomma</taxon>
    </lineage>
</organism>
<reference evidence="2" key="1">
    <citation type="journal article" date="2020" name="Stud. Mycol.">
        <title>101 Dothideomycetes genomes: a test case for predicting lifestyles and emergence of pathogens.</title>
        <authorList>
            <person name="Haridas S."/>
            <person name="Albert R."/>
            <person name="Binder M."/>
            <person name="Bloem J."/>
            <person name="Labutti K."/>
            <person name="Salamov A."/>
            <person name="Andreopoulos B."/>
            <person name="Baker S."/>
            <person name="Barry K."/>
            <person name="Bills G."/>
            <person name="Bluhm B."/>
            <person name="Cannon C."/>
            <person name="Castanera R."/>
            <person name="Culley D."/>
            <person name="Daum C."/>
            <person name="Ezra D."/>
            <person name="Gonzalez J."/>
            <person name="Henrissat B."/>
            <person name="Kuo A."/>
            <person name="Liang C."/>
            <person name="Lipzen A."/>
            <person name="Lutzoni F."/>
            <person name="Magnuson J."/>
            <person name="Mondo S."/>
            <person name="Nolan M."/>
            <person name="Ohm R."/>
            <person name="Pangilinan J."/>
            <person name="Park H.-J."/>
            <person name="Ramirez L."/>
            <person name="Alfaro M."/>
            <person name="Sun H."/>
            <person name="Tritt A."/>
            <person name="Yoshinaga Y."/>
            <person name="Zwiers L.-H."/>
            <person name="Turgeon B."/>
            <person name="Goodwin S."/>
            <person name="Spatafora J."/>
            <person name="Crous P."/>
            <person name="Grigoriev I."/>
        </authorList>
    </citation>
    <scope>NUCLEOTIDE SEQUENCE</scope>
    <source>
        <strain evidence="2">CBS 109.77</strain>
    </source>
</reference>
<protein>
    <recommendedName>
        <fullName evidence="1">DUF7791 domain-containing protein</fullName>
    </recommendedName>
</protein>
<dbReference type="Pfam" id="PF25053">
    <property type="entry name" value="DUF7791"/>
    <property type="match status" value="1"/>
</dbReference>
<dbReference type="PANTHER" id="PTHR10039">
    <property type="entry name" value="AMELOGENIN"/>
    <property type="match status" value="1"/>
</dbReference>
<evidence type="ECO:0000313" key="3">
    <source>
        <dbReference type="Proteomes" id="UP000799757"/>
    </source>
</evidence>
<dbReference type="OrthoDB" id="443402at2759"/>
<evidence type="ECO:0000259" key="1">
    <source>
        <dbReference type="Pfam" id="PF25053"/>
    </source>
</evidence>